<reference evidence="5 6" key="1">
    <citation type="submission" date="2023-07" db="EMBL/GenBank/DDBJ databases">
        <authorList>
            <person name="Lian W.-H."/>
        </authorList>
    </citation>
    <scope>NUCLEOTIDE SEQUENCE [LARGE SCALE GENOMIC DNA]</scope>
    <source>
        <strain evidence="5 6">SYSU DXS3180</strain>
    </source>
</reference>
<protein>
    <submittedName>
        <fullName evidence="5">LD-carboxypeptidase</fullName>
    </submittedName>
</protein>
<gene>
    <name evidence="5" type="ORF">QTN47_19010</name>
</gene>
<evidence type="ECO:0000259" key="4">
    <source>
        <dbReference type="Pfam" id="PF17676"/>
    </source>
</evidence>
<dbReference type="Pfam" id="PF02016">
    <property type="entry name" value="Peptidase_S66"/>
    <property type="match status" value="1"/>
</dbReference>
<evidence type="ECO:0000259" key="3">
    <source>
        <dbReference type="Pfam" id="PF02016"/>
    </source>
</evidence>
<dbReference type="SUPFAM" id="SSF52317">
    <property type="entry name" value="Class I glutamine amidotransferase-like"/>
    <property type="match status" value="1"/>
</dbReference>
<keyword evidence="6" id="KW-1185">Reference proteome</keyword>
<evidence type="ECO:0000313" key="6">
    <source>
        <dbReference type="Proteomes" id="UP001560573"/>
    </source>
</evidence>
<accession>A0ABV3ZIB2</accession>
<dbReference type="PANTHER" id="PTHR30237">
    <property type="entry name" value="MURAMOYLTETRAPEPTIDE CARBOXYPEPTIDASE"/>
    <property type="match status" value="1"/>
</dbReference>
<organism evidence="5 6">
    <name type="scientific">Danxiaibacter flavus</name>
    <dbReference type="NCBI Taxonomy" id="3049108"/>
    <lineage>
        <taxon>Bacteria</taxon>
        <taxon>Pseudomonadati</taxon>
        <taxon>Bacteroidota</taxon>
        <taxon>Chitinophagia</taxon>
        <taxon>Chitinophagales</taxon>
        <taxon>Chitinophagaceae</taxon>
        <taxon>Danxiaibacter</taxon>
    </lineage>
</organism>
<dbReference type="Proteomes" id="UP001560573">
    <property type="component" value="Unassembled WGS sequence"/>
</dbReference>
<feature type="domain" description="LD-carboxypeptidase C-terminal" evidence="4">
    <location>
        <begin position="210"/>
        <end position="333"/>
    </location>
</feature>
<dbReference type="PIRSF" id="PIRSF028757">
    <property type="entry name" value="LD-carboxypeptidase"/>
    <property type="match status" value="1"/>
</dbReference>
<evidence type="ECO:0000256" key="1">
    <source>
        <dbReference type="ARBA" id="ARBA00010233"/>
    </source>
</evidence>
<dbReference type="RefSeq" id="WP_369331009.1">
    <property type="nucleotide sequence ID" value="NZ_JAULBC010000006.1"/>
</dbReference>
<dbReference type="EMBL" id="JAULBC010000006">
    <property type="protein sequence ID" value="MEX6689602.1"/>
    <property type="molecule type" value="Genomic_DNA"/>
</dbReference>
<dbReference type="InterPro" id="IPR027461">
    <property type="entry name" value="Carboxypeptidase_A_C_sf"/>
</dbReference>
<dbReference type="InterPro" id="IPR040449">
    <property type="entry name" value="Peptidase_S66_N"/>
</dbReference>
<dbReference type="InterPro" id="IPR029062">
    <property type="entry name" value="Class_I_gatase-like"/>
</dbReference>
<dbReference type="Gene3D" id="3.40.50.10740">
    <property type="entry name" value="Class I glutamine amidotransferase-like"/>
    <property type="match status" value="1"/>
</dbReference>
<dbReference type="PANTHER" id="PTHR30237:SF4">
    <property type="entry name" value="LD-CARBOXYPEPTIDASE C-TERMINAL DOMAIN-CONTAINING PROTEIN"/>
    <property type="match status" value="1"/>
</dbReference>
<name>A0ABV3ZIB2_9BACT</name>
<dbReference type="Gene3D" id="3.50.30.60">
    <property type="entry name" value="LD-carboxypeptidase A C-terminal domain-like"/>
    <property type="match status" value="1"/>
</dbReference>
<keyword evidence="2" id="KW-0378">Hydrolase</keyword>
<comment type="caution">
    <text evidence="5">The sequence shown here is derived from an EMBL/GenBank/DDBJ whole genome shotgun (WGS) entry which is preliminary data.</text>
</comment>
<dbReference type="Pfam" id="PF17676">
    <property type="entry name" value="Peptidase_S66C"/>
    <property type="match status" value="1"/>
</dbReference>
<dbReference type="SUPFAM" id="SSF141986">
    <property type="entry name" value="LD-carboxypeptidase A C-terminal domain-like"/>
    <property type="match status" value="1"/>
</dbReference>
<dbReference type="InterPro" id="IPR003507">
    <property type="entry name" value="S66_fam"/>
</dbReference>
<sequence length="349" mass="38716">MQKLMKPVRLSPGDKIAAVSSSAGLAGALPYRYKTGKQQLENQFGLTVVEMKHTLKDLEWVKKNPKARAEDLMEAFADPSIKGIISTIGGDDSIRMLPYLDLNIISANPKVFVGYSDTTVSHLCCCKAGITSFYGPGIMANFAENQGIFPYVAEYFTKAVLSPDAIGEIKDSDVWTNEFLDWFNPDNQLIKRRLQKSDGRKLLQGSGVIKGRLFGGCIQTLITLNGTALWPGETGWDDSLLFLEVAETQLPRNIFEYFLRSLGTQEIWDKARGIIFGIPGGQKIEAEFLGYENALRKIIGDEYGRSDMPILSRMNFGHTDPVFTIPYGVEAEIDCERKSFTIIESGVVS</sequence>
<dbReference type="InterPro" id="IPR040921">
    <property type="entry name" value="Peptidase_S66C"/>
</dbReference>
<proteinExistence type="inferred from homology"/>
<comment type="similarity">
    <text evidence="1">Belongs to the peptidase S66 family.</text>
</comment>
<dbReference type="CDD" id="cd07062">
    <property type="entry name" value="Peptidase_S66_mccF_like"/>
    <property type="match status" value="1"/>
</dbReference>
<feature type="domain" description="LD-carboxypeptidase N-terminal" evidence="3">
    <location>
        <begin position="16"/>
        <end position="135"/>
    </location>
</feature>
<evidence type="ECO:0000256" key="2">
    <source>
        <dbReference type="ARBA" id="ARBA00022801"/>
    </source>
</evidence>
<dbReference type="InterPro" id="IPR027478">
    <property type="entry name" value="LdcA_N"/>
</dbReference>
<evidence type="ECO:0000313" key="5">
    <source>
        <dbReference type="EMBL" id="MEX6689602.1"/>
    </source>
</evidence>